<gene>
    <name evidence="1" type="ORF">B5F17_14080</name>
</gene>
<sequence>MGRKKKPAEQEHPLIGRKVRFSPVYMNGTKESERPEVTGTVIWVHPKQRFVVVEYRYPKSLWRPAGTIRECLPYRSVAGGCAV</sequence>
<proteinExistence type="predicted"/>
<protein>
    <submittedName>
        <fullName evidence="1">Uncharacterized protein</fullName>
    </submittedName>
</protein>
<dbReference type="Proteomes" id="UP000195897">
    <property type="component" value="Unassembled WGS sequence"/>
</dbReference>
<accession>A0A1Y4L4A4</accession>
<evidence type="ECO:0000313" key="2">
    <source>
        <dbReference type="Proteomes" id="UP000195897"/>
    </source>
</evidence>
<dbReference type="EMBL" id="NFKK01000030">
    <property type="protein sequence ID" value="OUP50259.1"/>
    <property type="molecule type" value="Genomic_DNA"/>
</dbReference>
<dbReference type="AlphaFoldDB" id="A0A1Y4L4A4"/>
<organism evidence="1 2">
    <name type="scientific">Butyricicoccus pullicaecorum</name>
    <dbReference type="NCBI Taxonomy" id="501571"/>
    <lineage>
        <taxon>Bacteria</taxon>
        <taxon>Bacillati</taxon>
        <taxon>Bacillota</taxon>
        <taxon>Clostridia</taxon>
        <taxon>Eubacteriales</taxon>
        <taxon>Butyricicoccaceae</taxon>
        <taxon>Butyricicoccus</taxon>
    </lineage>
</organism>
<evidence type="ECO:0000313" key="1">
    <source>
        <dbReference type="EMBL" id="OUP50259.1"/>
    </source>
</evidence>
<name>A0A1Y4L4A4_9FIRM</name>
<comment type="caution">
    <text evidence="1">The sequence shown here is derived from an EMBL/GenBank/DDBJ whole genome shotgun (WGS) entry which is preliminary data.</text>
</comment>
<reference evidence="2" key="1">
    <citation type="submission" date="2017-04" db="EMBL/GenBank/DDBJ databases">
        <title>Function of individual gut microbiota members based on whole genome sequencing of pure cultures obtained from chicken caecum.</title>
        <authorList>
            <person name="Medvecky M."/>
            <person name="Cejkova D."/>
            <person name="Polansky O."/>
            <person name="Karasova D."/>
            <person name="Kubasova T."/>
            <person name="Cizek A."/>
            <person name="Rychlik I."/>
        </authorList>
    </citation>
    <scope>NUCLEOTIDE SEQUENCE [LARGE SCALE GENOMIC DNA]</scope>
    <source>
        <strain evidence="2">An180</strain>
    </source>
</reference>